<dbReference type="NCBIfam" id="TIGR02258">
    <property type="entry name" value="2_5_ligase"/>
    <property type="match status" value="1"/>
</dbReference>
<dbReference type="Pfam" id="PF13563">
    <property type="entry name" value="2_5_RNA_ligase2"/>
    <property type="match status" value="1"/>
</dbReference>
<dbReference type="SUPFAM" id="SSF55144">
    <property type="entry name" value="LigT-like"/>
    <property type="match status" value="1"/>
</dbReference>
<dbReference type="Proteomes" id="UP001500466">
    <property type="component" value="Unassembled WGS sequence"/>
</dbReference>
<dbReference type="EC" id="3.1.4.58" evidence="2"/>
<comment type="function">
    <text evidence="2">Hydrolyzes RNA 2',3'-cyclic phosphodiester to an RNA 2'-phosphomonoester.</text>
</comment>
<name>A0ABP9H9K0_9ACTN</name>
<keyword evidence="1 2" id="KW-0378">Hydrolase</keyword>
<keyword evidence="4" id="KW-1185">Reference proteome</keyword>
<dbReference type="InterPro" id="IPR004175">
    <property type="entry name" value="RNA_CPDase"/>
</dbReference>
<comment type="caution">
    <text evidence="3">The sequence shown here is derived from an EMBL/GenBank/DDBJ whole genome shotgun (WGS) entry which is preliminary data.</text>
</comment>
<feature type="short sequence motif" description="HXTX 2" evidence="2">
    <location>
        <begin position="143"/>
        <end position="146"/>
    </location>
</feature>
<dbReference type="InterPro" id="IPR009097">
    <property type="entry name" value="Cyclic_Pdiesterase"/>
</dbReference>
<organism evidence="3 4">
    <name type="scientific">Yinghuangia aomiensis</name>
    <dbReference type="NCBI Taxonomy" id="676205"/>
    <lineage>
        <taxon>Bacteria</taxon>
        <taxon>Bacillati</taxon>
        <taxon>Actinomycetota</taxon>
        <taxon>Actinomycetes</taxon>
        <taxon>Kitasatosporales</taxon>
        <taxon>Streptomycetaceae</taxon>
        <taxon>Yinghuangia</taxon>
    </lineage>
</organism>
<proteinExistence type="inferred from homology"/>
<dbReference type="Gene3D" id="3.90.1140.10">
    <property type="entry name" value="Cyclic phosphodiesterase"/>
    <property type="match status" value="1"/>
</dbReference>
<reference evidence="4" key="1">
    <citation type="journal article" date="2019" name="Int. J. Syst. Evol. Microbiol.">
        <title>The Global Catalogue of Microorganisms (GCM) 10K type strain sequencing project: providing services to taxonomists for standard genome sequencing and annotation.</title>
        <authorList>
            <consortium name="The Broad Institute Genomics Platform"/>
            <consortium name="The Broad Institute Genome Sequencing Center for Infectious Disease"/>
            <person name="Wu L."/>
            <person name="Ma J."/>
        </authorList>
    </citation>
    <scope>NUCLEOTIDE SEQUENCE [LARGE SCALE GENOMIC DNA]</scope>
    <source>
        <strain evidence="4">JCM 17986</strain>
    </source>
</reference>
<dbReference type="PANTHER" id="PTHR35561:SF1">
    <property type="entry name" value="RNA 2',3'-CYCLIC PHOSPHODIESTERASE"/>
    <property type="match status" value="1"/>
</dbReference>
<evidence type="ECO:0000313" key="3">
    <source>
        <dbReference type="EMBL" id="GAA4964882.1"/>
    </source>
</evidence>
<gene>
    <name evidence="3" type="primary">thpR</name>
    <name evidence="3" type="ORF">GCM10023205_31320</name>
</gene>
<dbReference type="EMBL" id="BAABHS010000010">
    <property type="protein sequence ID" value="GAA4964882.1"/>
    <property type="molecule type" value="Genomic_DNA"/>
</dbReference>
<feature type="active site" description="Proton donor" evidence="2">
    <location>
        <position position="60"/>
    </location>
</feature>
<evidence type="ECO:0000256" key="2">
    <source>
        <dbReference type="HAMAP-Rule" id="MF_01940"/>
    </source>
</evidence>
<comment type="similarity">
    <text evidence="2">Belongs to the 2H phosphoesterase superfamily. ThpR family.</text>
</comment>
<evidence type="ECO:0000313" key="4">
    <source>
        <dbReference type="Proteomes" id="UP001500466"/>
    </source>
</evidence>
<dbReference type="PANTHER" id="PTHR35561">
    <property type="entry name" value="RNA 2',3'-CYCLIC PHOSPHODIESTERASE"/>
    <property type="match status" value="1"/>
</dbReference>
<protein>
    <recommendedName>
        <fullName evidence="2">RNA 2',3'-cyclic phosphodiesterase</fullName>
        <shortName evidence="2">RNA 2',3'-CPDase</shortName>
        <ecNumber evidence="2">3.1.4.58</ecNumber>
    </recommendedName>
</protein>
<sequence>MAGIGAGMASGTREDDADGTLRLFVAVDPPSEAKAELRRALRPVVAQRPRLRWTDDGAWHVTLVFLGDVPAATVPALREALGAAAARHAEFHLMLAGTDRFGDRILWAGVDGDVHRLRLLADDVRDAVAGCGLPVEERPFRAHVTLARSSNGDRHGVVPAAAALGGFAGEAWPVDRLRLVGSTYGREAGPVRYSDVASWPLTGTPHVPGR</sequence>
<evidence type="ECO:0000256" key="1">
    <source>
        <dbReference type="ARBA" id="ARBA00022801"/>
    </source>
</evidence>
<feature type="active site" description="Proton acceptor" evidence="2">
    <location>
        <position position="143"/>
    </location>
</feature>
<accession>A0ABP9H9K0</accession>
<feature type="short sequence motif" description="HXTX 1" evidence="2">
    <location>
        <begin position="60"/>
        <end position="63"/>
    </location>
</feature>
<comment type="catalytic activity">
    <reaction evidence="2">
        <text>a 3'-end 2',3'-cyclophospho-ribonucleotide-RNA + H2O = a 3'-end 2'-phospho-ribonucleotide-RNA + H(+)</text>
        <dbReference type="Rhea" id="RHEA:11828"/>
        <dbReference type="Rhea" id="RHEA-COMP:10464"/>
        <dbReference type="Rhea" id="RHEA-COMP:17353"/>
        <dbReference type="ChEBI" id="CHEBI:15377"/>
        <dbReference type="ChEBI" id="CHEBI:15378"/>
        <dbReference type="ChEBI" id="CHEBI:83064"/>
        <dbReference type="ChEBI" id="CHEBI:173113"/>
        <dbReference type="EC" id="3.1.4.58"/>
    </reaction>
</comment>
<dbReference type="HAMAP" id="MF_01940">
    <property type="entry name" value="RNA_CPDase"/>
    <property type="match status" value="1"/>
</dbReference>